<dbReference type="EMBL" id="CT868017">
    <property type="protein sequence ID" value="CAK62032.1"/>
    <property type="molecule type" value="Genomic_DNA"/>
</dbReference>
<dbReference type="KEGG" id="ptm:GSPATT00032264001"/>
<dbReference type="AlphaFoldDB" id="A0BU15"/>
<dbReference type="HOGENOM" id="CLU_2745499_0_0_1"/>
<sequence length="71" mass="8785">MSLQEYSAYGYGFWFQFLCTHHIFQDDLNAYPKFEGFLILREINPDTSKYRVFFYQDWTNNNTNQEKYLYL</sequence>
<evidence type="ECO:0000313" key="2">
    <source>
        <dbReference type="Proteomes" id="UP000000600"/>
    </source>
</evidence>
<evidence type="ECO:0000313" key="1">
    <source>
        <dbReference type="EMBL" id="CAK62032.1"/>
    </source>
</evidence>
<dbReference type="InParanoid" id="A0BU15"/>
<name>A0BU15_PARTE</name>
<dbReference type="Proteomes" id="UP000000600">
    <property type="component" value="Unassembled WGS sequence"/>
</dbReference>
<organism evidence="1 2">
    <name type="scientific">Paramecium tetraurelia</name>
    <dbReference type="NCBI Taxonomy" id="5888"/>
    <lineage>
        <taxon>Eukaryota</taxon>
        <taxon>Sar</taxon>
        <taxon>Alveolata</taxon>
        <taxon>Ciliophora</taxon>
        <taxon>Intramacronucleata</taxon>
        <taxon>Oligohymenophorea</taxon>
        <taxon>Peniculida</taxon>
        <taxon>Parameciidae</taxon>
        <taxon>Paramecium</taxon>
    </lineage>
</organism>
<gene>
    <name evidence="1" type="ORF">GSPATT00032264001</name>
</gene>
<reference evidence="1 2" key="1">
    <citation type="journal article" date="2006" name="Nature">
        <title>Global trends of whole-genome duplications revealed by the ciliate Paramecium tetraurelia.</title>
        <authorList>
            <consortium name="Genoscope"/>
            <person name="Aury J.-M."/>
            <person name="Jaillon O."/>
            <person name="Duret L."/>
            <person name="Noel B."/>
            <person name="Jubin C."/>
            <person name="Porcel B.M."/>
            <person name="Segurens B."/>
            <person name="Daubin V."/>
            <person name="Anthouard V."/>
            <person name="Aiach N."/>
            <person name="Arnaiz O."/>
            <person name="Billaut A."/>
            <person name="Beisson J."/>
            <person name="Blanc I."/>
            <person name="Bouhouche K."/>
            <person name="Camara F."/>
            <person name="Duharcourt S."/>
            <person name="Guigo R."/>
            <person name="Gogendeau D."/>
            <person name="Katinka M."/>
            <person name="Keller A.-M."/>
            <person name="Kissmehl R."/>
            <person name="Klotz C."/>
            <person name="Koll F."/>
            <person name="Le Moue A."/>
            <person name="Lepere C."/>
            <person name="Malinsky S."/>
            <person name="Nowacki M."/>
            <person name="Nowak J.K."/>
            <person name="Plattner H."/>
            <person name="Poulain J."/>
            <person name="Ruiz F."/>
            <person name="Serrano V."/>
            <person name="Zagulski M."/>
            <person name="Dessen P."/>
            <person name="Betermier M."/>
            <person name="Weissenbach J."/>
            <person name="Scarpelli C."/>
            <person name="Schachter V."/>
            <person name="Sperling L."/>
            <person name="Meyer E."/>
            <person name="Cohen J."/>
            <person name="Wincker P."/>
        </authorList>
    </citation>
    <scope>NUCLEOTIDE SEQUENCE [LARGE SCALE GENOMIC DNA]</scope>
    <source>
        <strain evidence="1 2">Stock d4-2</strain>
    </source>
</reference>
<keyword evidence="2" id="KW-1185">Reference proteome</keyword>
<proteinExistence type="predicted"/>
<dbReference type="GeneID" id="5015214"/>
<protein>
    <submittedName>
        <fullName evidence="1">Uncharacterized protein</fullName>
    </submittedName>
</protein>
<dbReference type="RefSeq" id="XP_001429430.1">
    <property type="nucleotide sequence ID" value="XM_001429393.1"/>
</dbReference>
<accession>A0BU15</accession>